<dbReference type="EMBL" id="CAEZZL010000052">
    <property type="protein sequence ID" value="CAB4762592.1"/>
    <property type="molecule type" value="Genomic_DNA"/>
</dbReference>
<keyword evidence="1" id="KW-0812">Transmembrane</keyword>
<proteinExistence type="predicted"/>
<dbReference type="EMBL" id="CAEZXA010000022">
    <property type="protein sequence ID" value="CAB4669129.1"/>
    <property type="molecule type" value="Genomic_DNA"/>
</dbReference>
<evidence type="ECO:0000256" key="1">
    <source>
        <dbReference type="SAM" id="Phobius"/>
    </source>
</evidence>
<accession>A0A6J6US88</accession>
<sequence length="106" mass="11347">MYTLGSLILLSILLGAVMPVFHSLTRTLKLDAIINRIPVLSDHIMLAVSIGLVWALNLSIVTAMTGSMRASWMTICVDGCIVYGMIPVKDAIVSFISKGLTGLRAA</sequence>
<keyword evidence="1" id="KW-1133">Transmembrane helix</keyword>
<keyword evidence="1" id="KW-0472">Membrane</keyword>
<organism evidence="3">
    <name type="scientific">freshwater metagenome</name>
    <dbReference type="NCBI Taxonomy" id="449393"/>
    <lineage>
        <taxon>unclassified sequences</taxon>
        <taxon>metagenomes</taxon>
        <taxon>ecological metagenomes</taxon>
    </lineage>
</organism>
<evidence type="ECO:0000313" key="4">
    <source>
        <dbReference type="EMBL" id="CAB5051120.1"/>
    </source>
</evidence>
<feature type="transmembrane region" description="Helical" evidence="1">
    <location>
        <begin position="43"/>
        <end position="64"/>
    </location>
</feature>
<gene>
    <name evidence="2" type="ORF">UFOPK2334_00417</name>
    <name evidence="3" type="ORF">UFOPK2870_00758</name>
    <name evidence="4" type="ORF">UFOPK4293_00998</name>
</gene>
<protein>
    <submittedName>
        <fullName evidence="3">Unannotated protein</fullName>
    </submittedName>
</protein>
<name>A0A6J6US88_9ZZZZ</name>
<dbReference type="EMBL" id="CAFBQH010000057">
    <property type="protein sequence ID" value="CAB5051120.1"/>
    <property type="molecule type" value="Genomic_DNA"/>
</dbReference>
<evidence type="ECO:0000313" key="3">
    <source>
        <dbReference type="EMBL" id="CAB4762592.1"/>
    </source>
</evidence>
<reference evidence="3" key="1">
    <citation type="submission" date="2020-05" db="EMBL/GenBank/DDBJ databases">
        <authorList>
            <person name="Chiriac C."/>
            <person name="Salcher M."/>
            <person name="Ghai R."/>
            <person name="Kavagutti S V."/>
        </authorList>
    </citation>
    <scope>NUCLEOTIDE SEQUENCE</scope>
</reference>
<evidence type="ECO:0000313" key="2">
    <source>
        <dbReference type="EMBL" id="CAB4669129.1"/>
    </source>
</evidence>
<dbReference type="AlphaFoldDB" id="A0A6J6US88"/>